<feature type="domain" description="Serpin" evidence="2">
    <location>
        <begin position="56"/>
        <end position="417"/>
    </location>
</feature>
<reference evidence="3" key="1">
    <citation type="submission" date="2022-12" db="EMBL/GenBank/DDBJ databases">
        <authorList>
            <person name="Alioto T."/>
            <person name="Alioto T."/>
            <person name="Gomez Garrido J."/>
        </authorList>
    </citation>
    <scope>NUCLEOTIDE SEQUENCE</scope>
</reference>
<proteinExistence type="inferred from homology"/>
<organism evidence="3 4">
    <name type="scientific">Podarcis lilfordi</name>
    <name type="common">Lilford's wall lizard</name>
    <dbReference type="NCBI Taxonomy" id="74358"/>
    <lineage>
        <taxon>Eukaryota</taxon>
        <taxon>Metazoa</taxon>
        <taxon>Chordata</taxon>
        <taxon>Craniata</taxon>
        <taxon>Vertebrata</taxon>
        <taxon>Euteleostomi</taxon>
        <taxon>Lepidosauria</taxon>
        <taxon>Squamata</taxon>
        <taxon>Bifurcata</taxon>
        <taxon>Unidentata</taxon>
        <taxon>Episquamata</taxon>
        <taxon>Laterata</taxon>
        <taxon>Lacertibaenia</taxon>
        <taxon>Lacertidae</taxon>
        <taxon>Podarcis</taxon>
    </lineage>
</organism>
<gene>
    <name evidence="3" type="ORF">PODLI_1B023993</name>
</gene>
<comment type="similarity">
    <text evidence="1">Belongs to the serpin family.</text>
</comment>
<dbReference type="Gene3D" id="3.30.497.10">
    <property type="entry name" value="Antithrombin, subunit I, domain 2"/>
    <property type="match status" value="1"/>
</dbReference>
<dbReference type="Proteomes" id="UP001178461">
    <property type="component" value="Chromosome 5"/>
</dbReference>
<dbReference type="GO" id="GO:0005615">
    <property type="term" value="C:extracellular space"/>
    <property type="evidence" value="ECO:0007669"/>
    <property type="project" value="InterPro"/>
</dbReference>
<evidence type="ECO:0000256" key="1">
    <source>
        <dbReference type="RuleBase" id="RU000411"/>
    </source>
</evidence>
<dbReference type="Gene3D" id="2.30.39.10">
    <property type="entry name" value="Alpha-1-antitrypsin, domain 1"/>
    <property type="match status" value="1"/>
</dbReference>
<dbReference type="SUPFAM" id="SSF56574">
    <property type="entry name" value="Serpins"/>
    <property type="match status" value="1"/>
</dbReference>
<keyword evidence="4" id="KW-1185">Reference proteome</keyword>
<dbReference type="InterPro" id="IPR042185">
    <property type="entry name" value="Serpin_sf_2"/>
</dbReference>
<dbReference type="PANTHER" id="PTHR11461:SF51">
    <property type="entry name" value="SERPIN I2"/>
    <property type="match status" value="1"/>
</dbReference>
<evidence type="ECO:0000313" key="3">
    <source>
        <dbReference type="EMBL" id="CAI5775826.1"/>
    </source>
</evidence>
<dbReference type="Pfam" id="PF00079">
    <property type="entry name" value="Serpin"/>
    <property type="match status" value="1"/>
</dbReference>
<evidence type="ECO:0000259" key="2">
    <source>
        <dbReference type="SMART" id="SM00093"/>
    </source>
</evidence>
<evidence type="ECO:0000313" key="4">
    <source>
        <dbReference type="Proteomes" id="UP001178461"/>
    </source>
</evidence>
<dbReference type="InterPro" id="IPR036186">
    <property type="entry name" value="Serpin_sf"/>
</dbReference>
<sequence length="430" mass="48012">MVNLMLPFSSSRSYRAFCSTMRRALLPSLLLAVTGIHLTRSHTSQPVAESTAHLAVDLSRVLSVSRKNENILYSPLGVLLALGTIHLGAKGKARDEIRQLLNLQGNDGEAFKPLQTLFSVPSEGKAFTFNLANALYLQEGFMVKEQYLHSNKEFFQTAVKLVNFQDTKASAEAISTWVENKTDGKIRNLVASRDLGPLTRLLLVNALFFKGDWKQMFKAEDTSLMPFTKSDGSVTEIPMMHLQLTAKLGHFSDHNVSYQVLELPYKGEEFSFVLILPAEDVPIEEVEKLITAQLMKIWFAEMKEDEDVEISLPRFKIEQVVDLKEIIQPLNVTEIFNNGCDLSGITDSADVHISKAIQKVCFEVHEDGSEAAASAGMHLTAIMSLSHKQVVANRPFLFILRHNSTGSIVFMGKLANPDTQSQKRRDRDSL</sequence>
<dbReference type="AlphaFoldDB" id="A0AA35P517"/>
<dbReference type="InterPro" id="IPR023795">
    <property type="entry name" value="Serpin_CS"/>
</dbReference>
<dbReference type="SMART" id="SM00093">
    <property type="entry name" value="SERPIN"/>
    <property type="match status" value="1"/>
</dbReference>
<dbReference type="InterPro" id="IPR042178">
    <property type="entry name" value="Serpin_sf_1"/>
</dbReference>
<dbReference type="EMBL" id="OX395130">
    <property type="protein sequence ID" value="CAI5775826.1"/>
    <property type="molecule type" value="Genomic_DNA"/>
</dbReference>
<dbReference type="InterPro" id="IPR000215">
    <property type="entry name" value="Serpin_fam"/>
</dbReference>
<name>A0AA35P517_9SAUR</name>
<dbReference type="PANTHER" id="PTHR11461">
    <property type="entry name" value="SERINE PROTEASE INHIBITOR, SERPIN"/>
    <property type="match status" value="1"/>
</dbReference>
<dbReference type="InterPro" id="IPR023796">
    <property type="entry name" value="Serpin_dom"/>
</dbReference>
<dbReference type="GO" id="GO:0004867">
    <property type="term" value="F:serine-type endopeptidase inhibitor activity"/>
    <property type="evidence" value="ECO:0007669"/>
    <property type="project" value="InterPro"/>
</dbReference>
<dbReference type="PROSITE" id="PS00284">
    <property type="entry name" value="SERPIN"/>
    <property type="match status" value="1"/>
</dbReference>
<accession>A0AA35P517</accession>
<protein>
    <recommendedName>
        <fullName evidence="2">Serpin domain-containing protein</fullName>
    </recommendedName>
</protein>